<dbReference type="EMBL" id="JBHSKT010000004">
    <property type="protein sequence ID" value="MFC5270792.1"/>
    <property type="molecule type" value="Genomic_DNA"/>
</dbReference>
<keyword evidence="1" id="KW-0472">Membrane</keyword>
<organism evidence="3 4">
    <name type="scientific">Adhaeribacter terreus</name>
    <dbReference type="NCBI Taxonomy" id="529703"/>
    <lineage>
        <taxon>Bacteria</taxon>
        <taxon>Pseudomonadati</taxon>
        <taxon>Bacteroidota</taxon>
        <taxon>Cytophagia</taxon>
        <taxon>Cytophagales</taxon>
        <taxon>Hymenobacteraceae</taxon>
        <taxon>Adhaeribacter</taxon>
    </lineage>
</organism>
<evidence type="ECO:0000256" key="1">
    <source>
        <dbReference type="SAM" id="Phobius"/>
    </source>
</evidence>
<sequence length="332" mass="36940">MKKLLLFLFSCMLTFNVFAENDPEMQARIDSMEATFNYQHGKITLRNGLASITVPPGFKYLDATQSEYVLTELWGNPKGPDMSLGMLLPENKGVLAEDSWVFNIQYDEIGYVKDDDADDINYDDLLKDLQEETETANSERTKAGYEAISLIGWAAKPYYDADRKILHWAKEIKFGNAEDNTLNYNIRILGRKGVMVLNAIGTMNQLPEINKNIASVLNVVEFEQGSKYADFNPDLDEVASWTIGGLVAGKVLAKVGFFALILKFWKIIALAAVSAFGFLRRFFGGKKEENNATPTEEISQEEPAAIVASNELMDGSPIAATETVAEEAEKVN</sequence>
<evidence type="ECO:0000256" key="2">
    <source>
        <dbReference type="SAM" id="SignalP"/>
    </source>
</evidence>
<gene>
    <name evidence="3" type="ORF">ACFPIB_09240</name>
</gene>
<protein>
    <submittedName>
        <fullName evidence="3">DUF2167 domain-containing protein</fullName>
    </submittedName>
</protein>
<comment type="caution">
    <text evidence="3">The sequence shown here is derived from an EMBL/GenBank/DDBJ whole genome shotgun (WGS) entry which is preliminary data.</text>
</comment>
<feature type="signal peptide" evidence="2">
    <location>
        <begin position="1"/>
        <end position="19"/>
    </location>
</feature>
<evidence type="ECO:0000313" key="3">
    <source>
        <dbReference type="EMBL" id="MFC5270792.1"/>
    </source>
</evidence>
<keyword evidence="2" id="KW-0732">Signal</keyword>
<dbReference type="Pfam" id="PF09935">
    <property type="entry name" value="DUF2167"/>
    <property type="match status" value="1"/>
</dbReference>
<reference evidence="4" key="1">
    <citation type="journal article" date="2019" name="Int. J. Syst. Evol. Microbiol.">
        <title>The Global Catalogue of Microorganisms (GCM) 10K type strain sequencing project: providing services to taxonomists for standard genome sequencing and annotation.</title>
        <authorList>
            <consortium name="The Broad Institute Genomics Platform"/>
            <consortium name="The Broad Institute Genome Sequencing Center for Infectious Disease"/>
            <person name="Wu L."/>
            <person name="Ma J."/>
        </authorList>
    </citation>
    <scope>NUCLEOTIDE SEQUENCE [LARGE SCALE GENOMIC DNA]</scope>
    <source>
        <strain evidence="4">KACC 12602</strain>
    </source>
</reference>
<dbReference type="Proteomes" id="UP001596161">
    <property type="component" value="Unassembled WGS sequence"/>
</dbReference>
<feature type="chain" id="PRO_5047107263" evidence="2">
    <location>
        <begin position="20"/>
        <end position="332"/>
    </location>
</feature>
<dbReference type="InterPro" id="IPR018682">
    <property type="entry name" value="DUF2167_membr"/>
</dbReference>
<keyword evidence="1" id="KW-1133">Transmembrane helix</keyword>
<dbReference type="RefSeq" id="WP_378017157.1">
    <property type="nucleotide sequence ID" value="NZ_JBHSKT010000004.1"/>
</dbReference>
<keyword evidence="4" id="KW-1185">Reference proteome</keyword>
<keyword evidence="1" id="KW-0812">Transmembrane</keyword>
<feature type="transmembrane region" description="Helical" evidence="1">
    <location>
        <begin position="257"/>
        <end position="279"/>
    </location>
</feature>
<name>A0ABW0E8T8_9BACT</name>
<accession>A0ABW0E8T8</accession>
<proteinExistence type="predicted"/>
<evidence type="ECO:0000313" key="4">
    <source>
        <dbReference type="Proteomes" id="UP001596161"/>
    </source>
</evidence>